<protein>
    <submittedName>
        <fullName evidence="4">Pentatricopeptide repeat-containing protein, mitochondrial</fullName>
    </submittedName>
</protein>
<dbReference type="Gene3D" id="1.25.40.10">
    <property type="entry name" value="Tetratricopeptide repeat domain"/>
    <property type="match status" value="1"/>
</dbReference>
<dbReference type="EMBL" id="QGNW01002595">
    <property type="protein sequence ID" value="RVW15783.1"/>
    <property type="molecule type" value="Genomic_DNA"/>
</dbReference>
<evidence type="ECO:0000256" key="1">
    <source>
        <dbReference type="ARBA" id="ARBA00007626"/>
    </source>
</evidence>
<dbReference type="AlphaFoldDB" id="A0A438BXT5"/>
<gene>
    <name evidence="4" type="primary">VvCHDh001157_1</name>
    <name evidence="4" type="ORF">CK203_105560</name>
</gene>
<keyword evidence="2" id="KW-0677">Repeat</keyword>
<dbReference type="PANTHER" id="PTHR47933:SF2">
    <property type="entry name" value="PPR CONTAINING PLANT-LIKE PROTEIN"/>
    <property type="match status" value="1"/>
</dbReference>
<accession>A0A438BXT5</accession>
<evidence type="ECO:0000256" key="2">
    <source>
        <dbReference type="ARBA" id="ARBA00022737"/>
    </source>
</evidence>
<dbReference type="NCBIfam" id="TIGR00756">
    <property type="entry name" value="PPR"/>
    <property type="match status" value="1"/>
</dbReference>
<comment type="caution">
    <text evidence="4">The sequence shown here is derived from an EMBL/GenBank/DDBJ whole genome shotgun (WGS) entry which is preliminary data.</text>
</comment>
<dbReference type="InterPro" id="IPR002885">
    <property type="entry name" value="PPR_rpt"/>
</dbReference>
<reference evidence="4 5" key="1">
    <citation type="journal article" date="2018" name="PLoS Genet.">
        <title>Population sequencing reveals clonal diversity and ancestral inbreeding in the grapevine cultivar Chardonnay.</title>
        <authorList>
            <person name="Roach M.J."/>
            <person name="Johnson D.L."/>
            <person name="Bohlmann J."/>
            <person name="van Vuuren H.J."/>
            <person name="Jones S.J."/>
            <person name="Pretorius I.S."/>
            <person name="Schmidt S.A."/>
            <person name="Borneman A.R."/>
        </authorList>
    </citation>
    <scope>NUCLEOTIDE SEQUENCE [LARGE SCALE GENOMIC DNA]</scope>
    <source>
        <strain evidence="5">cv. Chardonnay</strain>
        <tissue evidence="4">Leaf</tissue>
    </source>
</reference>
<feature type="repeat" description="PPR" evidence="3">
    <location>
        <begin position="64"/>
        <end position="98"/>
    </location>
</feature>
<dbReference type="InterPro" id="IPR051240">
    <property type="entry name" value="Mito_RNA-Proc/Resp"/>
</dbReference>
<evidence type="ECO:0000313" key="4">
    <source>
        <dbReference type="EMBL" id="RVW15783.1"/>
    </source>
</evidence>
<dbReference type="PROSITE" id="PS51375">
    <property type="entry name" value="PPR"/>
    <property type="match status" value="1"/>
</dbReference>
<dbReference type="Proteomes" id="UP000288805">
    <property type="component" value="Unassembled WGS sequence"/>
</dbReference>
<name>A0A438BXT5_VITVI</name>
<proteinExistence type="inferred from homology"/>
<sequence length="120" mass="13781">MIRGFNILNRADIAARLLIELQEKGHTPTRSLFRAVICRLCDMDNAEKQFLKLLELQLSHQEPNCQVYNFFIDGAGHAKKPELAREVFEMMVRSGIVPNLSSDILMLQSYLKNEKSRCSI</sequence>
<evidence type="ECO:0000256" key="3">
    <source>
        <dbReference type="PROSITE-ProRule" id="PRU00708"/>
    </source>
</evidence>
<organism evidence="4 5">
    <name type="scientific">Vitis vinifera</name>
    <name type="common">Grape</name>
    <dbReference type="NCBI Taxonomy" id="29760"/>
    <lineage>
        <taxon>Eukaryota</taxon>
        <taxon>Viridiplantae</taxon>
        <taxon>Streptophyta</taxon>
        <taxon>Embryophyta</taxon>
        <taxon>Tracheophyta</taxon>
        <taxon>Spermatophyta</taxon>
        <taxon>Magnoliopsida</taxon>
        <taxon>eudicotyledons</taxon>
        <taxon>Gunneridae</taxon>
        <taxon>Pentapetalae</taxon>
        <taxon>rosids</taxon>
        <taxon>Vitales</taxon>
        <taxon>Vitaceae</taxon>
        <taxon>Viteae</taxon>
        <taxon>Vitis</taxon>
    </lineage>
</organism>
<evidence type="ECO:0000313" key="5">
    <source>
        <dbReference type="Proteomes" id="UP000288805"/>
    </source>
</evidence>
<dbReference type="Pfam" id="PF01535">
    <property type="entry name" value="PPR"/>
    <property type="match status" value="1"/>
</dbReference>
<dbReference type="InterPro" id="IPR011990">
    <property type="entry name" value="TPR-like_helical_dom_sf"/>
</dbReference>
<comment type="similarity">
    <text evidence="1">Belongs to the PPR family. P subfamily.</text>
</comment>
<dbReference type="PANTHER" id="PTHR47933">
    <property type="entry name" value="PENTATRICOPEPTIDE REPEAT-CONTAINING PROTEIN 1, MITOCHONDRIAL"/>
    <property type="match status" value="1"/>
</dbReference>